<reference evidence="1 2" key="1">
    <citation type="submission" date="2024-08" db="EMBL/GenBank/DDBJ databases">
        <title>Insights into the chromosomal genome structure of Flemingia macrophylla.</title>
        <authorList>
            <person name="Ding Y."/>
            <person name="Zhao Y."/>
            <person name="Bi W."/>
            <person name="Wu M."/>
            <person name="Zhao G."/>
            <person name="Gong Y."/>
            <person name="Li W."/>
            <person name="Zhang P."/>
        </authorList>
    </citation>
    <scope>NUCLEOTIDE SEQUENCE [LARGE SCALE GENOMIC DNA]</scope>
    <source>
        <strain evidence="1">DYQJB</strain>
        <tissue evidence="1">Leaf</tissue>
    </source>
</reference>
<accession>A0ABD1N9J6</accession>
<sequence length="71" mass="8038">MEQNTEVLIIFPAHPKPVFCEFDWVLDELEASCTGKELQSALTLSTKFWVVLTLGLLEKYLLTALLSLNLI</sequence>
<comment type="caution">
    <text evidence="1">The sequence shown here is derived from an EMBL/GenBank/DDBJ whole genome shotgun (WGS) entry which is preliminary data.</text>
</comment>
<dbReference type="Proteomes" id="UP001603857">
    <property type="component" value="Unassembled WGS sequence"/>
</dbReference>
<dbReference type="EMBL" id="JBGMDY010000002">
    <property type="protein sequence ID" value="KAL2344772.1"/>
    <property type="molecule type" value="Genomic_DNA"/>
</dbReference>
<protein>
    <submittedName>
        <fullName evidence="1">Uncharacterized protein</fullName>
    </submittedName>
</protein>
<evidence type="ECO:0000313" key="1">
    <source>
        <dbReference type="EMBL" id="KAL2344772.1"/>
    </source>
</evidence>
<name>A0ABD1N9J6_9FABA</name>
<gene>
    <name evidence="1" type="ORF">Fmac_006057</name>
</gene>
<organism evidence="1 2">
    <name type="scientific">Flemingia macrophylla</name>
    <dbReference type="NCBI Taxonomy" id="520843"/>
    <lineage>
        <taxon>Eukaryota</taxon>
        <taxon>Viridiplantae</taxon>
        <taxon>Streptophyta</taxon>
        <taxon>Embryophyta</taxon>
        <taxon>Tracheophyta</taxon>
        <taxon>Spermatophyta</taxon>
        <taxon>Magnoliopsida</taxon>
        <taxon>eudicotyledons</taxon>
        <taxon>Gunneridae</taxon>
        <taxon>Pentapetalae</taxon>
        <taxon>rosids</taxon>
        <taxon>fabids</taxon>
        <taxon>Fabales</taxon>
        <taxon>Fabaceae</taxon>
        <taxon>Papilionoideae</taxon>
        <taxon>50 kb inversion clade</taxon>
        <taxon>NPAAA clade</taxon>
        <taxon>indigoferoid/millettioid clade</taxon>
        <taxon>Phaseoleae</taxon>
        <taxon>Flemingia</taxon>
    </lineage>
</organism>
<evidence type="ECO:0000313" key="2">
    <source>
        <dbReference type="Proteomes" id="UP001603857"/>
    </source>
</evidence>
<dbReference type="AlphaFoldDB" id="A0ABD1N9J6"/>
<keyword evidence="2" id="KW-1185">Reference proteome</keyword>
<proteinExistence type="predicted"/>